<dbReference type="GO" id="GO:0030170">
    <property type="term" value="F:pyridoxal phosphate binding"/>
    <property type="evidence" value="ECO:0007669"/>
    <property type="project" value="InterPro"/>
</dbReference>
<feature type="domain" description="Aminotransferase class I/classII large" evidence="9">
    <location>
        <begin position="77"/>
        <end position="437"/>
    </location>
</feature>
<dbReference type="GO" id="GO:0004069">
    <property type="term" value="F:L-aspartate:2-oxoglutarate aminotransferase activity"/>
    <property type="evidence" value="ECO:0007669"/>
    <property type="project" value="UniProtKB-EC"/>
</dbReference>
<dbReference type="AlphaFoldDB" id="A0A6L6IY63"/>
<dbReference type="GO" id="GO:0006520">
    <property type="term" value="P:amino acid metabolic process"/>
    <property type="evidence" value="ECO:0007669"/>
    <property type="project" value="InterPro"/>
</dbReference>
<evidence type="ECO:0000313" key="11">
    <source>
        <dbReference type="Proteomes" id="UP000478740"/>
    </source>
</evidence>
<comment type="similarity">
    <text evidence="2 8">Belongs to the class-I pyridoxal-phosphate-dependent aminotransferase family.</text>
</comment>
<evidence type="ECO:0000256" key="5">
    <source>
        <dbReference type="ARBA" id="ARBA00022679"/>
    </source>
</evidence>
<evidence type="ECO:0000256" key="2">
    <source>
        <dbReference type="ARBA" id="ARBA00007441"/>
    </source>
</evidence>
<dbReference type="Gene3D" id="3.40.640.10">
    <property type="entry name" value="Type I PLP-dependent aspartate aminotransferase-like (Major domain)"/>
    <property type="match status" value="1"/>
</dbReference>
<accession>A0A6L6IY63</accession>
<dbReference type="InterPro" id="IPR015421">
    <property type="entry name" value="PyrdxlP-dep_Trfase_major"/>
</dbReference>
<dbReference type="InterPro" id="IPR004838">
    <property type="entry name" value="NHTrfase_class1_PyrdxlP-BS"/>
</dbReference>
<dbReference type="PANTHER" id="PTHR46383:SF1">
    <property type="entry name" value="ASPARTATE AMINOTRANSFERASE"/>
    <property type="match status" value="1"/>
</dbReference>
<dbReference type="SUPFAM" id="SSF53383">
    <property type="entry name" value="PLP-dependent transferases"/>
    <property type="match status" value="1"/>
</dbReference>
<comment type="catalytic activity">
    <reaction evidence="7">
        <text>L-aspartate + 2-oxoglutarate = oxaloacetate + L-glutamate</text>
        <dbReference type="Rhea" id="RHEA:21824"/>
        <dbReference type="ChEBI" id="CHEBI:16452"/>
        <dbReference type="ChEBI" id="CHEBI:16810"/>
        <dbReference type="ChEBI" id="CHEBI:29985"/>
        <dbReference type="ChEBI" id="CHEBI:29991"/>
        <dbReference type="EC" id="2.6.1.1"/>
    </reaction>
</comment>
<dbReference type="InterPro" id="IPR050596">
    <property type="entry name" value="AspAT/PAT-like"/>
</dbReference>
<protein>
    <recommendedName>
        <fullName evidence="8">Aminotransferase</fullName>
        <ecNumber evidence="8">2.6.1.-</ecNumber>
    </recommendedName>
</protein>
<organism evidence="10 11">
    <name type="scientific">Paracoccus shanxieyensis</name>
    <dbReference type="NCBI Taxonomy" id="2675752"/>
    <lineage>
        <taxon>Bacteria</taxon>
        <taxon>Pseudomonadati</taxon>
        <taxon>Pseudomonadota</taxon>
        <taxon>Alphaproteobacteria</taxon>
        <taxon>Rhodobacterales</taxon>
        <taxon>Paracoccaceae</taxon>
        <taxon>Paracoccus</taxon>
    </lineage>
</organism>
<evidence type="ECO:0000313" key="10">
    <source>
        <dbReference type="EMBL" id="MTH64010.1"/>
    </source>
</evidence>
<evidence type="ECO:0000256" key="6">
    <source>
        <dbReference type="ARBA" id="ARBA00022898"/>
    </source>
</evidence>
<keyword evidence="4 8" id="KW-0032">Aminotransferase</keyword>
<dbReference type="EC" id="2.6.1.-" evidence="8"/>
<gene>
    <name evidence="10" type="ORF">GL284_07000</name>
</gene>
<evidence type="ECO:0000256" key="4">
    <source>
        <dbReference type="ARBA" id="ARBA00022576"/>
    </source>
</evidence>
<dbReference type="Pfam" id="PF00155">
    <property type="entry name" value="Aminotran_1_2"/>
    <property type="match status" value="1"/>
</dbReference>
<keyword evidence="11" id="KW-1185">Reference proteome</keyword>
<comment type="cofactor">
    <cofactor evidence="1 8">
        <name>pyridoxal 5'-phosphate</name>
        <dbReference type="ChEBI" id="CHEBI:597326"/>
    </cofactor>
</comment>
<evidence type="ECO:0000256" key="1">
    <source>
        <dbReference type="ARBA" id="ARBA00001933"/>
    </source>
</evidence>
<evidence type="ECO:0000256" key="8">
    <source>
        <dbReference type="RuleBase" id="RU000481"/>
    </source>
</evidence>
<dbReference type="FunFam" id="3.40.640.10:FF:000033">
    <property type="entry name" value="Aspartate aminotransferase"/>
    <property type="match status" value="1"/>
</dbReference>
<reference evidence="10 11" key="1">
    <citation type="submission" date="2019-11" db="EMBL/GenBank/DDBJ databases">
        <authorList>
            <person name="Dong K."/>
        </authorList>
    </citation>
    <scope>NUCLEOTIDE SEQUENCE [LARGE SCALE GENOMIC DNA]</scope>
    <source>
        <strain evidence="10 11">DK608</strain>
    </source>
</reference>
<name>A0A6L6IY63_9RHOB</name>
<keyword evidence="6" id="KW-0663">Pyridoxal phosphate</keyword>
<dbReference type="InterPro" id="IPR004839">
    <property type="entry name" value="Aminotransferase_I/II_large"/>
</dbReference>
<sequence>MTRHEPAGCQERRRALFHQRAALRHEIRDQAACALADHRIGRRPTPFRPASRLAKLQVSEILRIGARAQELKAMGHPVIVLGAGEPDFDTPDTIKDAAIRALQAGDTKYTALDGTPQLKAAIVRKMARDHNLTFTADEVTVGAGAKQILYNAMMATLEPGDEVIIPTPCWTTYSAIVEICGGVPVHVPCTDDQGFRLTPAQLHAAISPRTRWLMLNSPSNPTGAAYDADDIAALAKVLAAHPDVWIMSDDIYEHIVHDGFRFVTPLQVAPWLRDRCLIVNGVSKAYAMTGWRIGYGVGPRPLIRAMAVVQSQSTSNPCSIAQAAAVEALDGPQDMLAIRRDSFTQRRDLVVDRLNAIPGLSCRRPEGAFYAYASCAGIIGMTAPDGQVMQDDRAFCSWLLETTHVAMVPGAAFGVSPYFRISYATSMAELQDAMVRIAAACATLSRD</sequence>
<dbReference type="CDD" id="cd00609">
    <property type="entry name" value="AAT_like"/>
    <property type="match status" value="1"/>
</dbReference>
<dbReference type="Proteomes" id="UP000478740">
    <property type="component" value="Unassembled WGS sequence"/>
</dbReference>
<dbReference type="PANTHER" id="PTHR46383">
    <property type="entry name" value="ASPARTATE AMINOTRANSFERASE"/>
    <property type="match status" value="1"/>
</dbReference>
<evidence type="ECO:0000256" key="7">
    <source>
        <dbReference type="ARBA" id="ARBA00049185"/>
    </source>
</evidence>
<evidence type="ECO:0000256" key="3">
    <source>
        <dbReference type="ARBA" id="ARBA00011738"/>
    </source>
</evidence>
<proteinExistence type="inferred from homology"/>
<dbReference type="EMBL" id="WMII01000005">
    <property type="protein sequence ID" value="MTH64010.1"/>
    <property type="molecule type" value="Genomic_DNA"/>
</dbReference>
<evidence type="ECO:0000259" key="9">
    <source>
        <dbReference type="Pfam" id="PF00155"/>
    </source>
</evidence>
<dbReference type="InterPro" id="IPR015422">
    <property type="entry name" value="PyrdxlP-dep_Trfase_small"/>
</dbReference>
<dbReference type="PROSITE" id="PS00105">
    <property type="entry name" value="AA_TRANSFER_CLASS_1"/>
    <property type="match status" value="1"/>
</dbReference>
<dbReference type="Gene3D" id="3.90.1150.10">
    <property type="entry name" value="Aspartate Aminotransferase, domain 1"/>
    <property type="match status" value="1"/>
</dbReference>
<keyword evidence="5 8" id="KW-0808">Transferase</keyword>
<dbReference type="InterPro" id="IPR015424">
    <property type="entry name" value="PyrdxlP-dep_Trfase"/>
</dbReference>
<comment type="subunit">
    <text evidence="3">Homodimer.</text>
</comment>
<comment type="caution">
    <text evidence="10">The sequence shown here is derived from an EMBL/GenBank/DDBJ whole genome shotgun (WGS) entry which is preliminary data.</text>
</comment>